<dbReference type="EMBL" id="JH818947">
    <property type="protein sequence ID" value="EKC40569.1"/>
    <property type="molecule type" value="Genomic_DNA"/>
</dbReference>
<dbReference type="SUPFAM" id="SSF46689">
    <property type="entry name" value="Homeodomain-like"/>
    <property type="match status" value="1"/>
</dbReference>
<sequence>MAPMRLDVKAQILKYREEGRGVLEICKHLRSHHGCTVSRQAIHRFLRHGSLVRRRKLVTNSARKILAIHRRFIHMWLTQNNELTACDIQRKLKDLFRLSVSLSCVRKVRRELGWSSNTGKYCQQISHKNKKIRDYLTSSLSLSMAISRYPPCFPLRHISLASLVAAMAIALVPLDQI</sequence>
<name>K1RAF2_MAGGI</name>
<gene>
    <name evidence="1" type="ORF">CGI_10025626</name>
</gene>
<dbReference type="AlphaFoldDB" id="K1RAF2"/>
<dbReference type="InParanoid" id="K1RAF2"/>
<proteinExistence type="predicted"/>
<organism evidence="1">
    <name type="scientific">Magallana gigas</name>
    <name type="common">Pacific oyster</name>
    <name type="synonym">Crassostrea gigas</name>
    <dbReference type="NCBI Taxonomy" id="29159"/>
    <lineage>
        <taxon>Eukaryota</taxon>
        <taxon>Metazoa</taxon>
        <taxon>Spiralia</taxon>
        <taxon>Lophotrochozoa</taxon>
        <taxon>Mollusca</taxon>
        <taxon>Bivalvia</taxon>
        <taxon>Autobranchia</taxon>
        <taxon>Pteriomorphia</taxon>
        <taxon>Ostreida</taxon>
        <taxon>Ostreoidea</taxon>
        <taxon>Ostreidae</taxon>
        <taxon>Magallana</taxon>
    </lineage>
</organism>
<dbReference type="InterPro" id="IPR009057">
    <property type="entry name" value="Homeodomain-like_sf"/>
</dbReference>
<dbReference type="HOGENOM" id="CLU_1519320_0_0_1"/>
<evidence type="ECO:0000313" key="1">
    <source>
        <dbReference type="EMBL" id="EKC40569.1"/>
    </source>
</evidence>
<protein>
    <submittedName>
        <fullName evidence="1">Uncharacterized protein</fullName>
    </submittedName>
</protein>
<accession>K1RAF2</accession>
<reference evidence="1" key="1">
    <citation type="journal article" date="2012" name="Nature">
        <title>The oyster genome reveals stress adaptation and complexity of shell formation.</title>
        <authorList>
            <person name="Zhang G."/>
            <person name="Fang X."/>
            <person name="Guo X."/>
            <person name="Li L."/>
            <person name="Luo R."/>
            <person name="Xu F."/>
            <person name="Yang P."/>
            <person name="Zhang L."/>
            <person name="Wang X."/>
            <person name="Qi H."/>
            <person name="Xiong Z."/>
            <person name="Que H."/>
            <person name="Xie Y."/>
            <person name="Holland P.W."/>
            <person name="Paps J."/>
            <person name="Zhu Y."/>
            <person name="Wu F."/>
            <person name="Chen Y."/>
            <person name="Wang J."/>
            <person name="Peng C."/>
            <person name="Meng J."/>
            <person name="Yang L."/>
            <person name="Liu J."/>
            <person name="Wen B."/>
            <person name="Zhang N."/>
            <person name="Huang Z."/>
            <person name="Zhu Q."/>
            <person name="Feng Y."/>
            <person name="Mount A."/>
            <person name="Hedgecock D."/>
            <person name="Xu Z."/>
            <person name="Liu Y."/>
            <person name="Domazet-Loso T."/>
            <person name="Du Y."/>
            <person name="Sun X."/>
            <person name="Zhang S."/>
            <person name="Liu B."/>
            <person name="Cheng P."/>
            <person name="Jiang X."/>
            <person name="Li J."/>
            <person name="Fan D."/>
            <person name="Wang W."/>
            <person name="Fu W."/>
            <person name="Wang T."/>
            <person name="Wang B."/>
            <person name="Zhang J."/>
            <person name="Peng Z."/>
            <person name="Li Y."/>
            <person name="Li N."/>
            <person name="Wang J."/>
            <person name="Chen M."/>
            <person name="He Y."/>
            <person name="Tan F."/>
            <person name="Song X."/>
            <person name="Zheng Q."/>
            <person name="Huang R."/>
            <person name="Yang H."/>
            <person name="Du X."/>
            <person name="Chen L."/>
            <person name="Yang M."/>
            <person name="Gaffney P.M."/>
            <person name="Wang S."/>
            <person name="Luo L."/>
            <person name="She Z."/>
            <person name="Ming Y."/>
            <person name="Huang W."/>
            <person name="Zhang S."/>
            <person name="Huang B."/>
            <person name="Zhang Y."/>
            <person name="Qu T."/>
            <person name="Ni P."/>
            <person name="Miao G."/>
            <person name="Wang J."/>
            <person name="Wang Q."/>
            <person name="Steinberg C.E."/>
            <person name="Wang H."/>
            <person name="Li N."/>
            <person name="Qian L."/>
            <person name="Zhang G."/>
            <person name="Li Y."/>
            <person name="Yang H."/>
            <person name="Liu X."/>
            <person name="Wang J."/>
            <person name="Yin Y."/>
            <person name="Wang J."/>
        </authorList>
    </citation>
    <scope>NUCLEOTIDE SEQUENCE [LARGE SCALE GENOMIC DNA]</scope>
    <source>
        <strain evidence="1">05x7-T-G4-1.051#20</strain>
    </source>
</reference>